<name>A0A9Q3I0Q0_9BASI</name>
<dbReference type="Proteomes" id="UP000765509">
    <property type="component" value="Unassembled WGS sequence"/>
</dbReference>
<comment type="caution">
    <text evidence="1">The sequence shown here is derived from an EMBL/GenBank/DDBJ whole genome shotgun (WGS) entry which is preliminary data.</text>
</comment>
<dbReference type="OrthoDB" id="2505547at2759"/>
<reference evidence="1" key="1">
    <citation type="submission" date="2021-03" db="EMBL/GenBank/DDBJ databases">
        <title>Draft genome sequence of rust myrtle Austropuccinia psidii MF-1, a brazilian biotype.</title>
        <authorList>
            <person name="Quecine M.C."/>
            <person name="Pachon D.M.R."/>
            <person name="Bonatelli M.L."/>
            <person name="Correr F.H."/>
            <person name="Franceschini L.M."/>
            <person name="Leite T.F."/>
            <person name="Margarido G.R.A."/>
            <person name="Almeida C.A."/>
            <person name="Ferrarezi J.A."/>
            <person name="Labate C.A."/>
        </authorList>
    </citation>
    <scope>NUCLEOTIDE SEQUENCE</scope>
    <source>
        <strain evidence="1">MF-1</strain>
    </source>
</reference>
<dbReference type="EMBL" id="AVOT02030611">
    <property type="protein sequence ID" value="MBW0523838.1"/>
    <property type="molecule type" value="Genomic_DNA"/>
</dbReference>
<evidence type="ECO:0000313" key="2">
    <source>
        <dbReference type="Proteomes" id="UP000765509"/>
    </source>
</evidence>
<proteinExistence type="predicted"/>
<dbReference type="AlphaFoldDB" id="A0A9Q3I0Q0"/>
<keyword evidence="2" id="KW-1185">Reference proteome</keyword>
<organism evidence="1 2">
    <name type="scientific">Austropuccinia psidii MF-1</name>
    <dbReference type="NCBI Taxonomy" id="1389203"/>
    <lineage>
        <taxon>Eukaryota</taxon>
        <taxon>Fungi</taxon>
        <taxon>Dikarya</taxon>
        <taxon>Basidiomycota</taxon>
        <taxon>Pucciniomycotina</taxon>
        <taxon>Pucciniomycetes</taxon>
        <taxon>Pucciniales</taxon>
        <taxon>Sphaerophragmiaceae</taxon>
        <taxon>Austropuccinia</taxon>
    </lineage>
</organism>
<accession>A0A9Q3I0Q0</accession>
<evidence type="ECO:0000313" key="1">
    <source>
        <dbReference type="EMBL" id="MBW0523838.1"/>
    </source>
</evidence>
<protein>
    <submittedName>
        <fullName evidence="1">Uncharacterized protein</fullName>
    </submittedName>
</protein>
<gene>
    <name evidence="1" type="ORF">O181_063553</name>
</gene>
<sequence length="115" mass="12611">MAISPPPVTHPCYSTSAYNRFMQEPYCVADCVSPLLNDGSNYGKWLSCVNCILCIAFNSEASVDNSPSLLDNRFAGENQAILHSINATITHDFSLCVGIVPSRMTTKQFFKAIKT</sequence>